<dbReference type="OrthoDB" id="9789254at2"/>
<evidence type="ECO:0000313" key="4">
    <source>
        <dbReference type="Proteomes" id="UP000233491"/>
    </source>
</evidence>
<protein>
    <recommendedName>
        <fullName evidence="2">Flavin reductase like domain-containing protein</fullName>
    </recommendedName>
</protein>
<accession>A0A2N3M081</accession>
<keyword evidence="4" id="KW-1185">Reference proteome</keyword>
<proteinExistence type="predicted"/>
<evidence type="ECO:0000313" key="3">
    <source>
        <dbReference type="EMBL" id="PKR90223.1"/>
    </source>
</evidence>
<dbReference type="SUPFAM" id="SSF50475">
    <property type="entry name" value="FMN-binding split barrel"/>
    <property type="match status" value="1"/>
</dbReference>
<dbReference type="RefSeq" id="WP_101287318.1">
    <property type="nucleotide sequence ID" value="NZ_FOUQ01000001.1"/>
</dbReference>
<comment type="caution">
    <text evidence="3">The sequence shown here is derived from an EMBL/GenBank/DDBJ whole genome shotgun (WGS) entry which is preliminary data.</text>
</comment>
<name>A0A2N3M081_9HYPH</name>
<feature type="domain" description="Flavin reductase like" evidence="2">
    <location>
        <begin position="99"/>
        <end position="251"/>
    </location>
</feature>
<dbReference type="GO" id="GO:0010181">
    <property type="term" value="F:FMN binding"/>
    <property type="evidence" value="ECO:0007669"/>
    <property type="project" value="InterPro"/>
</dbReference>
<reference evidence="3 4" key="1">
    <citation type="submission" date="2017-12" db="EMBL/GenBank/DDBJ databases">
        <title>Anaerobic carbon monoxide metabolism by Pleomorphomonas carboxyditropha sp. nov., a new mesophilic hydrogenogenic carboxidotroph.</title>
        <authorList>
            <person name="Esquivel-Elizondo S."/>
            <person name="Krajmalnik-Brown R."/>
        </authorList>
    </citation>
    <scope>NUCLEOTIDE SEQUENCE [LARGE SCALE GENOMIC DNA]</scope>
    <source>
        <strain evidence="3 4">R5-392</strain>
    </source>
</reference>
<gene>
    <name evidence="3" type="ORF">CXZ10_02205</name>
</gene>
<organism evidence="3 4">
    <name type="scientific">Pleomorphomonas diazotrophica</name>
    <dbReference type="NCBI Taxonomy" id="1166257"/>
    <lineage>
        <taxon>Bacteria</taxon>
        <taxon>Pseudomonadati</taxon>
        <taxon>Pseudomonadota</taxon>
        <taxon>Alphaproteobacteria</taxon>
        <taxon>Hyphomicrobiales</taxon>
        <taxon>Pleomorphomonadaceae</taxon>
        <taxon>Pleomorphomonas</taxon>
    </lineage>
</organism>
<dbReference type="SMART" id="SM00903">
    <property type="entry name" value="Flavin_Reduct"/>
    <property type="match status" value="1"/>
</dbReference>
<dbReference type="PANTHER" id="PTHR30466">
    <property type="entry name" value="FLAVIN REDUCTASE"/>
    <property type="match status" value="1"/>
</dbReference>
<dbReference type="PANTHER" id="PTHR30466:SF1">
    <property type="entry name" value="FMN REDUCTASE (NADH) RUTF"/>
    <property type="match status" value="1"/>
</dbReference>
<evidence type="ECO:0000259" key="2">
    <source>
        <dbReference type="SMART" id="SM00903"/>
    </source>
</evidence>
<dbReference type="InterPro" id="IPR050268">
    <property type="entry name" value="NADH-dep_flavin_reductase"/>
</dbReference>
<dbReference type="Gene3D" id="2.30.110.10">
    <property type="entry name" value="Electron Transport, Fmn-binding Protein, Chain A"/>
    <property type="match status" value="1"/>
</dbReference>
<evidence type="ECO:0000256" key="1">
    <source>
        <dbReference type="ARBA" id="ARBA00023002"/>
    </source>
</evidence>
<dbReference type="InterPro" id="IPR012349">
    <property type="entry name" value="Split_barrel_FMN-bd"/>
</dbReference>
<dbReference type="GO" id="GO:0006208">
    <property type="term" value="P:pyrimidine nucleobase catabolic process"/>
    <property type="evidence" value="ECO:0007669"/>
    <property type="project" value="TreeGrafter"/>
</dbReference>
<dbReference type="EMBL" id="PJNW01000002">
    <property type="protein sequence ID" value="PKR90223.1"/>
    <property type="molecule type" value="Genomic_DNA"/>
</dbReference>
<dbReference type="Proteomes" id="UP000233491">
    <property type="component" value="Unassembled WGS sequence"/>
</dbReference>
<keyword evidence="1" id="KW-0560">Oxidoreductase</keyword>
<dbReference type="InterPro" id="IPR002563">
    <property type="entry name" value="Flavin_Rdtase-like_dom"/>
</dbReference>
<dbReference type="GO" id="GO:0042602">
    <property type="term" value="F:riboflavin reductase (NADPH) activity"/>
    <property type="evidence" value="ECO:0007669"/>
    <property type="project" value="TreeGrafter"/>
</dbReference>
<dbReference type="Pfam" id="PF01613">
    <property type="entry name" value="Flavin_Reduct"/>
    <property type="match status" value="1"/>
</dbReference>
<sequence>MQLPSTDIAVTYAQCPKKSGQISNPVPEGPCKKFAGLIAAPRMGSASCDVRDKPSEIKGFDLQEATMANDSTADRDLARQSGTLADLPPATGEAFRDAIARLPSGVNIVTSAGSAGKAGFTATAVASVSDDPPTVLVCLNRKSPQNKLMRENAQFAVNLLPKDAVTLANIFAGRTGLHLEDRFKHGDWTTLTTGSPVLKGAVMALDCRLLSFEDVGSHTVYFGTVLATLTKPRHPEGAKEVLIYHDRHYGEA</sequence>
<dbReference type="AlphaFoldDB" id="A0A2N3M081"/>